<evidence type="ECO:0008006" key="2">
    <source>
        <dbReference type="Google" id="ProtNLM"/>
    </source>
</evidence>
<dbReference type="EMBL" id="CP158301">
    <property type="protein sequence ID" value="XBV87573.1"/>
    <property type="molecule type" value="Genomic_DNA"/>
</dbReference>
<reference evidence="1" key="1">
    <citation type="submission" date="2024-06" db="EMBL/GenBank/DDBJ databases">
        <title>Draft Genome Sequence of Deinococcus sonorensis Type Strain KR-87, a Biofilm Producing Representative of the Genus Deinococcus.</title>
        <authorList>
            <person name="Boren L.S."/>
            <person name="Grosso R.A."/>
            <person name="Hugenberg-Cox A.N."/>
            <person name="Hill J.T.E."/>
            <person name="Albert C.M."/>
            <person name="Tuohy J.M."/>
        </authorList>
    </citation>
    <scope>NUCLEOTIDE SEQUENCE</scope>
    <source>
        <strain evidence="1">KR-87</strain>
        <plasmid evidence="1">pDson05</plasmid>
    </source>
</reference>
<gene>
    <name evidence="1" type="ORF">ABOD76_22255</name>
</gene>
<organism evidence="1">
    <name type="scientific">Deinococcus sonorensis KR-87</name>
    <dbReference type="NCBI Taxonomy" id="694439"/>
    <lineage>
        <taxon>Bacteria</taxon>
        <taxon>Thermotogati</taxon>
        <taxon>Deinococcota</taxon>
        <taxon>Deinococci</taxon>
        <taxon>Deinococcales</taxon>
        <taxon>Deinococcaceae</taxon>
        <taxon>Deinococcus</taxon>
    </lineage>
</organism>
<geneLocation type="plasmid" evidence="1">
    <name>pDson05</name>
</geneLocation>
<accession>A0AAU7UHG0</accession>
<dbReference type="AlphaFoldDB" id="A0AAU7UHG0"/>
<keyword evidence="1" id="KW-0614">Plasmid</keyword>
<sequence>MSFEADRVDVPKYGVAHRAGEPGVFVVTAGTTTKCFECGAEIAAGAVCTRSGDKKGTVGGIRYTRCTTCVPVVFTADVRRAPPGELMAMLSFRTRENAVAFAQALEDLRLPGSVTLYLDGDELALRLGVTLPDLP</sequence>
<proteinExistence type="predicted"/>
<name>A0AAU7UHG0_9DEIO</name>
<dbReference type="RefSeq" id="WP_350245722.1">
    <property type="nucleotide sequence ID" value="NZ_CP158301.1"/>
</dbReference>
<dbReference type="KEGG" id="dsc:ABOD76_22255"/>
<protein>
    <recommendedName>
        <fullName evidence="2">CENP-V/GFA domain-containing protein</fullName>
    </recommendedName>
</protein>
<evidence type="ECO:0000313" key="1">
    <source>
        <dbReference type="EMBL" id="XBV87573.1"/>
    </source>
</evidence>